<name>A0A1S6JM76_STRCV</name>
<proteinExistence type="predicted"/>
<dbReference type="AlphaFoldDB" id="A0A1S6JM76"/>
<reference evidence="1" key="1">
    <citation type="journal article" date="2017" name="Front. Microbiol.">
        <title>The sil Locus in Streptococcus Anginosus Group: Interspecies Competition and a Hotspot of Genetic Diversity.</title>
        <authorList>
            <person name="Mendonca M.L."/>
            <person name="Szamosi J.C."/>
            <person name="Lacroix A.M."/>
            <person name="Fontes M.E."/>
            <person name="Bowdish D.M."/>
            <person name="Surette M.G."/>
        </authorList>
    </citation>
    <scope>NUCLEOTIDE SEQUENCE</scope>
    <source>
        <strain evidence="1">C1379</strain>
    </source>
</reference>
<accession>A0A1S6JM76</accession>
<organism evidence="1">
    <name type="scientific">Streptococcus constellatus</name>
    <dbReference type="NCBI Taxonomy" id="76860"/>
    <lineage>
        <taxon>Bacteria</taxon>
        <taxon>Bacillati</taxon>
        <taxon>Bacillota</taxon>
        <taxon>Bacilli</taxon>
        <taxon>Lactobacillales</taxon>
        <taxon>Streptococcaceae</taxon>
        <taxon>Streptococcus</taxon>
        <taxon>Streptococcus anginosus group</taxon>
    </lineage>
</organism>
<dbReference type="InterPro" id="IPR010133">
    <property type="entry name" value="Bacteriocin_signal_seq"/>
</dbReference>
<protein>
    <submittedName>
        <fullName evidence="1">Hypothetical class II bacteriocin</fullName>
    </submittedName>
</protein>
<dbReference type="EMBL" id="KY315469">
    <property type="protein sequence ID" value="AQS79483.1"/>
    <property type="molecule type" value="Genomic_DNA"/>
</dbReference>
<sequence length="76" mass="7942">MMNIKILEKFEVLNSEMLASVEGGFGWGNFFGSVLGTLDGGEPTLDQLNGGATRNFRACSCSPSGTGGTPNSCNFC</sequence>
<gene>
    <name evidence="1" type="primary">ORF6</name>
</gene>
<dbReference type="NCBIfam" id="TIGR01847">
    <property type="entry name" value="bacteriocin_sig"/>
    <property type="match status" value="1"/>
</dbReference>
<evidence type="ECO:0000313" key="1">
    <source>
        <dbReference type="EMBL" id="AQS79483.1"/>
    </source>
</evidence>